<dbReference type="PANTHER" id="PTHR47718">
    <property type="entry name" value="OS01G0519700 PROTEIN"/>
    <property type="match status" value="1"/>
</dbReference>
<keyword evidence="4" id="KW-1185">Reference proteome</keyword>
<dbReference type="EMBL" id="SDMP01000010">
    <property type="protein sequence ID" value="RYR33987.1"/>
    <property type="molecule type" value="Genomic_DNA"/>
</dbReference>
<evidence type="ECO:0000313" key="4">
    <source>
        <dbReference type="Proteomes" id="UP000289738"/>
    </source>
</evidence>
<proteinExistence type="predicted"/>
<sequence>MFRDVQTKFVKKVDCRVSVVAEEGPSVCMKVEEEKLVSDTILYVPYDVHFDHSTQEVRCECNLFESSSVLCCHCLAVFHSYKLYKVPTYYILPRSSKNIKCKHTYVKSSHGVSRSDESHVAFKGLCAHFYNVAQEFVYDDDEIALLHTALKETTAKLATHSDKKRFESVAETHTSIGSQSSNIVGVVDIKNPSKVTTKGRPKSKRLGVALEKSFKKYARKKNKNVSLVVRLEASQDINFGAVVGRNDPQ</sequence>
<keyword evidence="1" id="KW-0863">Zinc-finger</keyword>
<evidence type="ECO:0000259" key="2">
    <source>
        <dbReference type="PROSITE" id="PS50966"/>
    </source>
</evidence>
<keyword evidence="1" id="KW-0479">Metal-binding</keyword>
<evidence type="ECO:0000313" key="3">
    <source>
        <dbReference type="EMBL" id="RYR33987.1"/>
    </source>
</evidence>
<dbReference type="PANTHER" id="PTHR47718:SF17">
    <property type="entry name" value="PROTEIN FAR1-RELATED SEQUENCE 5-LIKE"/>
    <property type="match status" value="1"/>
</dbReference>
<dbReference type="InterPro" id="IPR007527">
    <property type="entry name" value="Znf_SWIM"/>
</dbReference>
<dbReference type="Proteomes" id="UP000289738">
    <property type="component" value="Chromosome A10"/>
</dbReference>
<organism evidence="3 4">
    <name type="scientific">Arachis hypogaea</name>
    <name type="common">Peanut</name>
    <dbReference type="NCBI Taxonomy" id="3818"/>
    <lineage>
        <taxon>Eukaryota</taxon>
        <taxon>Viridiplantae</taxon>
        <taxon>Streptophyta</taxon>
        <taxon>Embryophyta</taxon>
        <taxon>Tracheophyta</taxon>
        <taxon>Spermatophyta</taxon>
        <taxon>Magnoliopsida</taxon>
        <taxon>eudicotyledons</taxon>
        <taxon>Gunneridae</taxon>
        <taxon>Pentapetalae</taxon>
        <taxon>rosids</taxon>
        <taxon>fabids</taxon>
        <taxon>Fabales</taxon>
        <taxon>Fabaceae</taxon>
        <taxon>Papilionoideae</taxon>
        <taxon>50 kb inversion clade</taxon>
        <taxon>dalbergioids sensu lato</taxon>
        <taxon>Dalbergieae</taxon>
        <taxon>Pterocarpus clade</taxon>
        <taxon>Arachis</taxon>
    </lineage>
</organism>
<reference evidence="3 4" key="1">
    <citation type="submission" date="2019-01" db="EMBL/GenBank/DDBJ databases">
        <title>Sequencing of cultivated peanut Arachis hypogaea provides insights into genome evolution and oil improvement.</title>
        <authorList>
            <person name="Chen X."/>
        </authorList>
    </citation>
    <scope>NUCLEOTIDE SEQUENCE [LARGE SCALE GENOMIC DNA]</scope>
    <source>
        <strain evidence="4">cv. Fuhuasheng</strain>
        <tissue evidence="3">Leaves</tissue>
    </source>
</reference>
<comment type="caution">
    <text evidence="3">The sequence shown here is derived from an EMBL/GenBank/DDBJ whole genome shotgun (WGS) entry which is preliminary data.</text>
</comment>
<gene>
    <name evidence="3" type="ORF">Ahy_A10g048691</name>
</gene>
<dbReference type="AlphaFoldDB" id="A0A445B5M9"/>
<feature type="domain" description="SWIM-type" evidence="2">
    <location>
        <begin position="46"/>
        <end position="82"/>
    </location>
</feature>
<dbReference type="PROSITE" id="PS50966">
    <property type="entry name" value="ZF_SWIM"/>
    <property type="match status" value="1"/>
</dbReference>
<accession>A0A445B5M9</accession>
<keyword evidence="1" id="KW-0862">Zinc</keyword>
<dbReference type="GO" id="GO:0008270">
    <property type="term" value="F:zinc ion binding"/>
    <property type="evidence" value="ECO:0007669"/>
    <property type="project" value="UniProtKB-KW"/>
</dbReference>
<name>A0A445B5M9_ARAHY</name>
<evidence type="ECO:0000256" key="1">
    <source>
        <dbReference type="PROSITE-ProRule" id="PRU00325"/>
    </source>
</evidence>
<protein>
    <recommendedName>
        <fullName evidence="2">SWIM-type domain-containing protein</fullName>
    </recommendedName>
</protein>